<evidence type="ECO:0000256" key="2">
    <source>
        <dbReference type="ARBA" id="ARBA00005642"/>
    </source>
</evidence>
<proteinExistence type="inferred from homology"/>
<comment type="caution">
    <text evidence="9">The sequence shown here is derived from an EMBL/GenBank/DDBJ whole genome shotgun (WGS) entry which is preliminary data.</text>
</comment>
<comment type="similarity">
    <text evidence="2 5">Belongs to the pseudouridine synthase TruB family. Type 1 subfamily.</text>
</comment>
<dbReference type="Pfam" id="PF16198">
    <property type="entry name" value="TruB_C_2"/>
    <property type="match status" value="1"/>
</dbReference>
<dbReference type="Pfam" id="PF09142">
    <property type="entry name" value="TruB_C"/>
    <property type="match status" value="1"/>
</dbReference>
<evidence type="ECO:0000313" key="9">
    <source>
        <dbReference type="EMBL" id="PWF25762.1"/>
    </source>
</evidence>
<dbReference type="AlphaFoldDB" id="A0A2V1K9X9"/>
<dbReference type="PANTHER" id="PTHR13767">
    <property type="entry name" value="TRNA-PSEUDOURIDINE SYNTHASE"/>
    <property type="match status" value="1"/>
</dbReference>
<accession>A0A2V1K9X9</accession>
<protein>
    <recommendedName>
        <fullName evidence="5">tRNA pseudouridine synthase B</fullName>
        <ecNumber evidence="5">5.4.99.25</ecNumber>
    </recommendedName>
    <alternativeName>
        <fullName evidence="5">tRNA pseudouridine(55) synthase</fullName>
        <shortName evidence="5">Psi55 synthase</shortName>
    </alternativeName>
    <alternativeName>
        <fullName evidence="5">tRNA pseudouridylate synthase</fullName>
    </alternativeName>
    <alternativeName>
        <fullName evidence="5">tRNA-uridine isomerase</fullName>
    </alternativeName>
</protein>
<comment type="function">
    <text evidence="5">Responsible for synthesis of pseudouridine from uracil-55 in the psi GC loop of transfer RNAs.</text>
</comment>
<keyword evidence="4 5" id="KW-0413">Isomerase</keyword>
<name>A0A2V1K9X9_9ACTO</name>
<gene>
    <name evidence="5" type="primary">truB</name>
    <name evidence="9" type="ORF">DD236_10000</name>
</gene>
<dbReference type="InterPro" id="IPR002501">
    <property type="entry name" value="PsdUridine_synth_N"/>
</dbReference>
<feature type="domain" description="tRNA pseudouridine synthase II TruB subfamily 2 C-terminal" evidence="7">
    <location>
        <begin position="264"/>
        <end position="313"/>
    </location>
</feature>
<organism evidence="9 10">
    <name type="scientific">Ancrocorticia populi</name>
    <dbReference type="NCBI Taxonomy" id="2175228"/>
    <lineage>
        <taxon>Bacteria</taxon>
        <taxon>Bacillati</taxon>
        <taxon>Actinomycetota</taxon>
        <taxon>Actinomycetes</taxon>
        <taxon>Actinomycetales</taxon>
        <taxon>Actinomycetaceae</taxon>
        <taxon>Ancrocorticia</taxon>
    </lineage>
</organism>
<dbReference type="InterPro" id="IPR036974">
    <property type="entry name" value="PUA_sf"/>
</dbReference>
<reference evidence="10" key="1">
    <citation type="submission" date="2018-05" db="EMBL/GenBank/DDBJ databases">
        <authorList>
            <person name="Li Y."/>
        </authorList>
    </citation>
    <scope>NUCLEOTIDE SEQUENCE [LARGE SCALE GENOMIC DNA]</scope>
    <source>
        <strain evidence="10">sk1b4</strain>
    </source>
</reference>
<feature type="domain" description="tRNA pseudouridylate synthase B C-terminal" evidence="8">
    <location>
        <begin position="202"/>
        <end position="243"/>
    </location>
</feature>
<dbReference type="OrthoDB" id="9802309at2"/>
<keyword evidence="3 5" id="KW-0819">tRNA processing</keyword>
<evidence type="ECO:0000256" key="1">
    <source>
        <dbReference type="ARBA" id="ARBA00000385"/>
    </source>
</evidence>
<dbReference type="PANTHER" id="PTHR13767:SF2">
    <property type="entry name" value="PSEUDOURIDYLATE SYNTHASE TRUB1"/>
    <property type="match status" value="1"/>
</dbReference>
<dbReference type="CDD" id="cd02573">
    <property type="entry name" value="PseudoU_synth_EcTruB"/>
    <property type="match status" value="1"/>
</dbReference>
<dbReference type="HAMAP" id="MF_01080">
    <property type="entry name" value="TruB_bact"/>
    <property type="match status" value="1"/>
</dbReference>
<dbReference type="EC" id="5.4.99.25" evidence="5"/>
<dbReference type="InterPro" id="IPR020103">
    <property type="entry name" value="PsdUridine_synth_cat_dom_sf"/>
</dbReference>
<dbReference type="Gene3D" id="3.30.2350.10">
    <property type="entry name" value="Pseudouridine synthase"/>
    <property type="match status" value="1"/>
</dbReference>
<feature type="domain" description="Pseudouridine synthase II N-terminal" evidence="6">
    <location>
        <begin position="42"/>
        <end position="201"/>
    </location>
</feature>
<dbReference type="InterPro" id="IPR015947">
    <property type="entry name" value="PUA-like_sf"/>
</dbReference>
<dbReference type="Proteomes" id="UP000245283">
    <property type="component" value="Unassembled WGS sequence"/>
</dbReference>
<dbReference type="InterPro" id="IPR032819">
    <property type="entry name" value="TruB_C"/>
</dbReference>
<dbReference type="Pfam" id="PF01509">
    <property type="entry name" value="TruB_N"/>
    <property type="match status" value="1"/>
</dbReference>
<evidence type="ECO:0000256" key="5">
    <source>
        <dbReference type="HAMAP-Rule" id="MF_01080"/>
    </source>
</evidence>
<dbReference type="InterPro" id="IPR015225">
    <property type="entry name" value="tRNA_psdUridine_synth_fam2_C"/>
</dbReference>
<evidence type="ECO:0000259" key="6">
    <source>
        <dbReference type="Pfam" id="PF01509"/>
    </source>
</evidence>
<dbReference type="GO" id="GO:0031119">
    <property type="term" value="P:tRNA pseudouridine synthesis"/>
    <property type="evidence" value="ECO:0007669"/>
    <property type="project" value="UniProtKB-UniRule"/>
</dbReference>
<dbReference type="SUPFAM" id="SSF55120">
    <property type="entry name" value="Pseudouridine synthase"/>
    <property type="match status" value="1"/>
</dbReference>
<keyword evidence="10" id="KW-1185">Reference proteome</keyword>
<dbReference type="GO" id="GO:0160148">
    <property type="term" value="F:tRNA pseudouridine(55) synthase activity"/>
    <property type="evidence" value="ECO:0007669"/>
    <property type="project" value="UniProtKB-EC"/>
</dbReference>
<dbReference type="InterPro" id="IPR014780">
    <property type="entry name" value="tRNA_psdUridine_synth_TruB"/>
</dbReference>
<dbReference type="SUPFAM" id="SSF88697">
    <property type="entry name" value="PUA domain-like"/>
    <property type="match status" value="1"/>
</dbReference>
<dbReference type="GO" id="GO:0003723">
    <property type="term" value="F:RNA binding"/>
    <property type="evidence" value="ECO:0007669"/>
    <property type="project" value="InterPro"/>
</dbReference>
<dbReference type="RefSeq" id="WP_109094251.1">
    <property type="nucleotide sequence ID" value="NZ_QETB01000005.1"/>
</dbReference>
<dbReference type="NCBIfam" id="TIGR00431">
    <property type="entry name" value="TruB"/>
    <property type="match status" value="1"/>
</dbReference>
<evidence type="ECO:0000256" key="4">
    <source>
        <dbReference type="ARBA" id="ARBA00023235"/>
    </source>
</evidence>
<dbReference type="Gene3D" id="2.30.130.10">
    <property type="entry name" value="PUA domain"/>
    <property type="match status" value="1"/>
</dbReference>
<evidence type="ECO:0000313" key="10">
    <source>
        <dbReference type="Proteomes" id="UP000245283"/>
    </source>
</evidence>
<feature type="active site" description="Nucleophile" evidence="5">
    <location>
        <position position="57"/>
    </location>
</feature>
<dbReference type="GO" id="GO:1990481">
    <property type="term" value="P:mRNA pseudouridine synthesis"/>
    <property type="evidence" value="ECO:0007669"/>
    <property type="project" value="TreeGrafter"/>
</dbReference>
<evidence type="ECO:0000259" key="8">
    <source>
        <dbReference type="Pfam" id="PF16198"/>
    </source>
</evidence>
<evidence type="ECO:0000259" key="7">
    <source>
        <dbReference type="Pfam" id="PF09142"/>
    </source>
</evidence>
<evidence type="ECO:0000256" key="3">
    <source>
        <dbReference type="ARBA" id="ARBA00022694"/>
    </source>
</evidence>
<sequence>MPDRPPRPWGELPRAEATAPDGLIVVDKDQGVTSHDVVGAMRRLAATRKVGHAGTLDPMATGVLCIGIGKATKLLQYVTGADKEYRATIRLGVNTHTEDAEGEVTAVRGVSSLGSDTSAIDRAIGQLRGDVQQRPSSVSAVKVDGQRAYARVRAGEQVELAARPVHIEGFERVGEPRPALHGVTPVLDVDVLVRCSAGTYVRALARDVGDSLGTGAHLTFLRRTRVGAWEVGQANSVAQLASLVRAGEELPVVGITTLCTQLLPCVEVSEEEATALAHGQFIAGRETENTPAAALCNGRAVALISRRGSKMKPDLLLVQ</sequence>
<dbReference type="EMBL" id="QETB01000005">
    <property type="protein sequence ID" value="PWF25762.1"/>
    <property type="molecule type" value="Genomic_DNA"/>
</dbReference>
<comment type="catalytic activity">
    <reaction evidence="1 5">
        <text>uridine(55) in tRNA = pseudouridine(55) in tRNA</text>
        <dbReference type="Rhea" id="RHEA:42532"/>
        <dbReference type="Rhea" id="RHEA-COMP:10101"/>
        <dbReference type="Rhea" id="RHEA-COMP:10102"/>
        <dbReference type="ChEBI" id="CHEBI:65314"/>
        <dbReference type="ChEBI" id="CHEBI:65315"/>
        <dbReference type="EC" id="5.4.99.25"/>
    </reaction>
</comment>